<dbReference type="Proteomes" id="UP000006556">
    <property type="component" value="Chromosome"/>
</dbReference>
<proteinExistence type="predicted"/>
<sequence>MLPCKQKIHMKERTGARRRLIYKEQDNIDFACGRQYTGVEKYI</sequence>
<organism evidence="1 2">
    <name type="scientific">Pelotomaculum thermopropionicum (strain DSM 13744 / JCM 10971 / SI)</name>
    <dbReference type="NCBI Taxonomy" id="370438"/>
    <lineage>
        <taxon>Bacteria</taxon>
        <taxon>Bacillati</taxon>
        <taxon>Bacillota</taxon>
        <taxon>Clostridia</taxon>
        <taxon>Eubacteriales</taxon>
        <taxon>Desulfotomaculaceae</taxon>
        <taxon>Pelotomaculum</taxon>
    </lineage>
</organism>
<dbReference type="HOGENOM" id="CLU_3237327_0_0_9"/>
<dbReference type="EMBL" id="AP009389">
    <property type="protein sequence ID" value="BAF58405.1"/>
    <property type="molecule type" value="Genomic_DNA"/>
</dbReference>
<dbReference type="AlphaFoldDB" id="A5D5T8"/>
<dbReference type="STRING" id="370438.PTH_0224"/>
<reference evidence="2" key="1">
    <citation type="journal article" date="2008" name="Genome Res.">
        <title>The genome of Pelotomaculum thermopropionicum reveals niche-associated evolution in anaerobic microbiota.</title>
        <authorList>
            <person name="Kosaka T."/>
            <person name="Kato S."/>
            <person name="Shimoyama T."/>
            <person name="Ishii S."/>
            <person name="Abe T."/>
            <person name="Watanabe K."/>
        </authorList>
    </citation>
    <scope>NUCLEOTIDE SEQUENCE [LARGE SCALE GENOMIC DNA]</scope>
    <source>
        <strain evidence="2">DSM 13744 / JCM 10971 / SI</strain>
    </source>
</reference>
<evidence type="ECO:0000313" key="1">
    <source>
        <dbReference type="EMBL" id="BAF58405.1"/>
    </source>
</evidence>
<dbReference type="KEGG" id="pth:PTH_0224"/>
<name>A5D5T8_PELTS</name>
<gene>
    <name evidence="1" type="ordered locus">PTH_0224</name>
</gene>
<keyword evidence="2" id="KW-1185">Reference proteome</keyword>
<accession>A5D5T8</accession>
<evidence type="ECO:0000313" key="2">
    <source>
        <dbReference type="Proteomes" id="UP000006556"/>
    </source>
</evidence>
<protein>
    <submittedName>
        <fullName evidence="1">Uncharacterized protein</fullName>
    </submittedName>
</protein>